<dbReference type="Proteomes" id="UP000682733">
    <property type="component" value="Unassembled WGS sequence"/>
</dbReference>
<sequence>MHTDGSGRASRSRSHSEIVLEGNTSSSGRSRALPASSNIADFSQDDEIQLLRAEILSLKLQTMPPSLETYENDDETISLYTGFPSYAIARLVLELVDPGLNVERWSLNESQQFLLVFMKLRQNFLFLRLAKRFKIGKTTVSRLFDRWINFLYLRFAKLPMFLSAEYVQQHLHPSFSSFPKCVLITDSLSVYVPRPKNLTAQSITYNDYYGGNVMKELIDIAPTTDFPIVFLSELFSGAISDKELAVRCGLTKLNYPLGIEIMADKGFHLQDVEQEKQWKFVIPSFLDESGQCSSTDIGNKMKISSVRIRVDHAIDSLSIPCCIERGTEDFCESLNSK</sequence>
<comment type="cofactor">
    <cofactor evidence="1">
        <name>a divalent metal cation</name>
        <dbReference type="ChEBI" id="CHEBI:60240"/>
    </cofactor>
</comment>
<dbReference type="InterPro" id="IPR027805">
    <property type="entry name" value="Transposase_HTH_dom"/>
</dbReference>
<evidence type="ECO:0000313" key="7">
    <source>
        <dbReference type="EMBL" id="CAF3683881.1"/>
    </source>
</evidence>
<comment type="caution">
    <text evidence="7">The sequence shown here is derived from an EMBL/GenBank/DDBJ whole genome shotgun (WGS) entry which is preliminary data.</text>
</comment>
<evidence type="ECO:0000259" key="5">
    <source>
        <dbReference type="Pfam" id="PF13613"/>
    </source>
</evidence>
<evidence type="ECO:0000259" key="4">
    <source>
        <dbReference type="Pfam" id="PF13359"/>
    </source>
</evidence>
<feature type="region of interest" description="Disordered" evidence="3">
    <location>
        <begin position="1"/>
        <end position="33"/>
    </location>
</feature>
<evidence type="ECO:0008006" key="9">
    <source>
        <dbReference type="Google" id="ProtNLM"/>
    </source>
</evidence>
<evidence type="ECO:0000256" key="3">
    <source>
        <dbReference type="SAM" id="MobiDB-lite"/>
    </source>
</evidence>
<dbReference type="InterPro" id="IPR027806">
    <property type="entry name" value="HARBI1_dom"/>
</dbReference>
<proteinExistence type="predicted"/>
<organism evidence="7 8">
    <name type="scientific">Didymodactylos carnosus</name>
    <dbReference type="NCBI Taxonomy" id="1234261"/>
    <lineage>
        <taxon>Eukaryota</taxon>
        <taxon>Metazoa</taxon>
        <taxon>Spiralia</taxon>
        <taxon>Gnathifera</taxon>
        <taxon>Rotifera</taxon>
        <taxon>Eurotatoria</taxon>
        <taxon>Bdelloidea</taxon>
        <taxon>Philodinida</taxon>
        <taxon>Philodinidae</taxon>
        <taxon>Didymodactylos</taxon>
    </lineage>
</organism>
<dbReference type="PANTHER" id="PTHR23080">
    <property type="entry name" value="THAP DOMAIN PROTEIN"/>
    <property type="match status" value="1"/>
</dbReference>
<evidence type="ECO:0000313" key="8">
    <source>
        <dbReference type="Proteomes" id="UP000682733"/>
    </source>
</evidence>
<feature type="compositionally biased region" description="Polar residues" evidence="3">
    <location>
        <begin position="22"/>
        <end position="33"/>
    </location>
</feature>
<accession>A0A8S2I041</accession>
<dbReference type="GO" id="GO:0046872">
    <property type="term" value="F:metal ion binding"/>
    <property type="evidence" value="ECO:0007669"/>
    <property type="project" value="UniProtKB-KW"/>
</dbReference>
<dbReference type="Pfam" id="PF13359">
    <property type="entry name" value="DDE_Tnp_4"/>
    <property type="match status" value="1"/>
</dbReference>
<name>A0A8S2I041_9BILA</name>
<dbReference type="Proteomes" id="UP000677228">
    <property type="component" value="Unassembled WGS sequence"/>
</dbReference>
<dbReference type="AlphaFoldDB" id="A0A8S2I041"/>
<dbReference type="PANTHER" id="PTHR23080:SF133">
    <property type="entry name" value="SI:CH211-262I1.5-RELATED"/>
    <property type="match status" value="1"/>
</dbReference>
<reference evidence="7" key="1">
    <citation type="submission" date="2021-02" db="EMBL/GenBank/DDBJ databases">
        <authorList>
            <person name="Nowell W R."/>
        </authorList>
    </citation>
    <scope>NUCLEOTIDE SEQUENCE</scope>
</reference>
<evidence type="ECO:0000256" key="2">
    <source>
        <dbReference type="ARBA" id="ARBA00022723"/>
    </source>
</evidence>
<evidence type="ECO:0000313" key="6">
    <source>
        <dbReference type="EMBL" id="CAF0903661.1"/>
    </source>
</evidence>
<dbReference type="EMBL" id="CAJNOK010003499">
    <property type="protein sequence ID" value="CAF0903661.1"/>
    <property type="molecule type" value="Genomic_DNA"/>
</dbReference>
<dbReference type="Pfam" id="PF13613">
    <property type="entry name" value="HTH_Tnp_4"/>
    <property type="match status" value="1"/>
</dbReference>
<keyword evidence="2" id="KW-0479">Metal-binding</keyword>
<dbReference type="EMBL" id="CAJOBA010003499">
    <property type="protein sequence ID" value="CAF3683881.1"/>
    <property type="molecule type" value="Genomic_DNA"/>
</dbReference>
<evidence type="ECO:0000256" key="1">
    <source>
        <dbReference type="ARBA" id="ARBA00001968"/>
    </source>
</evidence>
<feature type="domain" description="DDE Tnp4" evidence="4">
    <location>
        <begin position="186"/>
        <end position="316"/>
    </location>
</feature>
<feature type="domain" description="Transposase Helix-turn-helix" evidence="5">
    <location>
        <begin position="105"/>
        <end position="155"/>
    </location>
</feature>
<protein>
    <recommendedName>
        <fullName evidence="9">Transposase</fullName>
    </recommendedName>
</protein>
<gene>
    <name evidence="6" type="ORF">OVA965_LOCUS9754</name>
    <name evidence="7" type="ORF">TMI583_LOCUS9750</name>
</gene>